<dbReference type="AlphaFoldDB" id="A0A855X3U5"/>
<feature type="transmembrane region" description="Helical" evidence="3">
    <location>
        <begin position="82"/>
        <end position="111"/>
    </location>
</feature>
<protein>
    <recommendedName>
        <fullName evidence="4">Cytochrome c assembly protein domain-containing protein</fullName>
    </recommendedName>
</protein>
<organism evidence="5 6">
    <name type="scientific">candidate division GN15 bacterium</name>
    <dbReference type="NCBI Taxonomy" id="2072418"/>
    <lineage>
        <taxon>Bacteria</taxon>
        <taxon>candidate division GN15</taxon>
    </lineage>
</organism>
<keyword evidence="3" id="KW-0812">Transmembrane</keyword>
<dbReference type="GO" id="GO:0015232">
    <property type="term" value="F:heme transmembrane transporter activity"/>
    <property type="evidence" value="ECO:0007669"/>
    <property type="project" value="InterPro"/>
</dbReference>
<feature type="transmembrane region" description="Helical" evidence="3">
    <location>
        <begin position="389"/>
        <end position="409"/>
    </location>
</feature>
<dbReference type="GO" id="GO:0017004">
    <property type="term" value="P:cytochrome complex assembly"/>
    <property type="evidence" value="ECO:0007669"/>
    <property type="project" value="UniProtKB-KW"/>
</dbReference>
<evidence type="ECO:0000256" key="3">
    <source>
        <dbReference type="SAM" id="Phobius"/>
    </source>
</evidence>
<keyword evidence="2" id="KW-0201">Cytochrome c-type biogenesis</keyword>
<feature type="transmembrane region" description="Helical" evidence="3">
    <location>
        <begin position="165"/>
        <end position="190"/>
    </location>
</feature>
<feature type="transmembrane region" description="Helical" evidence="3">
    <location>
        <begin position="493"/>
        <end position="515"/>
    </location>
</feature>
<gene>
    <name evidence="5" type="ORF">C3F09_02020</name>
</gene>
<feature type="transmembrane region" description="Helical" evidence="3">
    <location>
        <begin position="202"/>
        <end position="223"/>
    </location>
</feature>
<feature type="transmembrane region" description="Helical" evidence="3">
    <location>
        <begin position="123"/>
        <end position="145"/>
    </location>
</feature>
<dbReference type="GO" id="GO:0016020">
    <property type="term" value="C:membrane"/>
    <property type="evidence" value="ECO:0007669"/>
    <property type="project" value="InterPro"/>
</dbReference>
<name>A0A855X3U5_9BACT</name>
<feature type="transmembrane region" description="Helical" evidence="3">
    <location>
        <begin position="347"/>
        <end position="369"/>
    </location>
</feature>
<dbReference type="GO" id="GO:0020037">
    <property type="term" value="F:heme binding"/>
    <property type="evidence" value="ECO:0007669"/>
    <property type="project" value="InterPro"/>
</dbReference>
<evidence type="ECO:0000313" key="6">
    <source>
        <dbReference type="Proteomes" id="UP000250918"/>
    </source>
</evidence>
<feature type="transmembrane region" description="Helical" evidence="3">
    <location>
        <begin position="527"/>
        <end position="545"/>
    </location>
</feature>
<feature type="transmembrane region" description="Helical" evidence="3">
    <location>
        <begin position="270"/>
        <end position="288"/>
    </location>
</feature>
<keyword evidence="3" id="KW-0472">Membrane</keyword>
<evidence type="ECO:0000313" key="5">
    <source>
        <dbReference type="EMBL" id="PWB75563.1"/>
    </source>
</evidence>
<feature type="transmembrane region" description="Helical" evidence="3">
    <location>
        <begin position="6"/>
        <end position="29"/>
    </location>
</feature>
<dbReference type="PANTHER" id="PTHR43653:SF1">
    <property type="entry name" value="CYTOCHROME C-TYPE BIOGENESIS PROTEIN CCMF"/>
    <property type="match status" value="1"/>
</dbReference>
<evidence type="ECO:0000259" key="4">
    <source>
        <dbReference type="Pfam" id="PF01578"/>
    </source>
</evidence>
<sequence length="791" mass="87481">MAPNLPGDLLIFLALGFNAVAGVAYLLLARGRQSFDNLARSAYHLFTIMTGLAVTYLFFLFFSHNYAIKYVYEYSERAQSSFYILSAFWGGQEGTYLLWLFFNALFGYVIIKRGGLYRNYGMAVLSLVNLFFLAILVKLSPFALLPAPAPDGLGLNPLLRDPWMVVHPPVIFIGYAMAAIPFAFAMAALIRNDFSSWLRRSFPWVVITMLMLAAGNILGGFWAYKTLGWGGFWAWDPVENSSFIPWVMSLALVHGLIIERRSGALRRVNLMLASFVFLLVVYGTFLTRSGVLADFSVHSFTDLGINNLLIAFMLVSLVLTVVMVALRWRSVPTAPLHYNYFGREFTLFAGLVVLSIFGLIVLFWTSLPLLTKAVGAEPRAADVATYNQFAIPFVILMAFLLTVSPMVQFVEYQVPNLWRKLAAVLAGAIVLALGVFFLALHTTIEFAVLLAAVLAGITVYLFKPDLVRQLIPALVVFVLTIVVSLLVGVRDYLFLLFFATALMAATSNIISLLGYLPNRWKLMGGQLTHFGFGIMVVGILASSAFTTSDKLIIPKGESREGYGLSVAYNGMANDFRHPNNELLLQVAHGRDTTQARPQLYYSERMQGTMRKPYIRRTPLMDYYMAPEQIKEGDEGSGITLVKGESQKIGNFELTFRDYDMGSHGDTSQTSRFRVGAKIDVVANGISSSIEPAIEQEIDKDGKATNIASPAMISSGGKTYFAELIRVLADQKAVVLNIPGLTDVATPETLVLDISRKPLINFVWGGAILTLIGSIITFIRRREESVVEPASD</sequence>
<evidence type="ECO:0000256" key="1">
    <source>
        <dbReference type="ARBA" id="ARBA00009186"/>
    </source>
</evidence>
<dbReference type="PANTHER" id="PTHR43653">
    <property type="entry name" value="CYTOCHROME C ASSEMBLY PROTEIN-RELATED"/>
    <property type="match status" value="1"/>
</dbReference>
<comment type="similarity">
    <text evidence="1">Belongs to the CcmF/CycK/Ccl1/NrfE/CcsA family.</text>
</comment>
<dbReference type="PRINTS" id="PR01410">
    <property type="entry name" value="CCBIOGENESIS"/>
</dbReference>
<dbReference type="Pfam" id="PF01578">
    <property type="entry name" value="Cytochrom_C_asm"/>
    <property type="match status" value="1"/>
</dbReference>
<comment type="caution">
    <text evidence="5">The sequence shown here is derived from an EMBL/GenBank/DDBJ whole genome shotgun (WGS) entry which is preliminary data.</text>
</comment>
<reference evidence="5 6" key="1">
    <citation type="journal article" date="2018" name="ISME J.">
        <title>A methanotrophic archaeon couples anaerobic oxidation of methane to Fe(III) reduction.</title>
        <authorList>
            <person name="Cai C."/>
            <person name="Leu A.O."/>
            <person name="Xie G.J."/>
            <person name="Guo J."/>
            <person name="Feng Y."/>
            <person name="Zhao J.X."/>
            <person name="Tyson G.W."/>
            <person name="Yuan Z."/>
            <person name="Hu S."/>
        </authorList>
    </citation>
    <scope>NUCLEOTIDE SEQUENCE [LARGE SCALE GENOMIC DNA]</scope>
    <source>
        <strain evidence="5">FeB_12</strain>
    </source>
</reference>
<accession>A0A855X3U5</accession>
<dbReference type="Proteomes" id="UP000250918">
    <property type="component" value="Unassembled WGS sequence"/>
</dbReference>
<keyword evidence="3" id="KW-1133">Transmembrane helix</keyword>
<evidence type="ECO:0000256" key="2">
    <source>
        <dbReference type="ARBA" id="ARBA00022748"/>
    </source>
</evidence>
<feature type="transmembrane region" description="Helical" evidence="3">
    <location>
        <begin position="308"/>
        <end position="326"/>
    </location>
</feature>
<proteinExistence type="inferred from homology"/>
<feature type="transmembrane region" description="Helical" evidence="3">
    <location>
        <begin position="758"/>
        <end position="778"/>
    </location>
</feature>
<feature type="transmembrane region" description="Helical" evidence="3">
    <location>
        <begin position="470"/>
        <end position="487"/>
    </location>
</feature>
<feature type="transmembrane region" description="Helical" evidence="3">
    <location>
        <begin position="446"/>
        <end position="463"/>
    </location>
</feature>
<feature type="domain" description="Cytochrome c assembly protein" evidence="4">
    <location>
        <begin position="89"/>
        <end position="289"/>
    </location>
</feature>
<dbReference type="EMBL" id="PQAP01000008">
    <property type="protein sequence ID" value="PWB75563.1"/>
    <property type="molecule type" value="Genomic_DNA"/>
</dbReference>
<dbReference type="InterPro" id="IPR003567">
    <property type="entry name" value="Cyt_c_biogenesis"/>
</dbReference>
<feature type="transmembrane region" description="Helical" evidence="3">
    <location>
        <begin position="41"/>
        <end position="62"/>
    </location>
</feature>
<dbReference type="InterPro" id="IPR002541">
    <property type="entry name" value="Cyt_c_assembly"/>
</dbReference>
<feature type="transmembrane region" description="Helical" evidence="3">
    <location>
        <begin position="421"/>
        <end position="440"/>
    </location>
</feature>